<organism evidence="1">
    <name type="scientific">Pediococcus pentosaceus CGMCC 7049</name>
    <dbReference type="NCBI Taxonomy" id="1460385"/>
    <lineage>
        <taxon>Bacteria</taxon>
        <taxon>Bacillati</taxon>
        <taxon>Bacillota</taxon>
        <taxon>Bacilli</taxon>
        <taxon>Lactobacillales</taxon>
        <taxon>Lactobacillaceae</taxon>
        <taxon>Pediococcus</taxon>
    </lineage>
</organism>
<reference evidence="1" key="1">
    <citation type="submission" date="2014-02" db="EMBL/GenBank/DDBJ databases">
        <authorList>
            <person name="Zhao D."/>
            <person name="Dong X."/>
            <person name="Li Y."/>
            <person name="Lv L."/>
            <person name="Zhao D."/>
            <person name="Gao Y."/>
            <person name="Wang Y."/>
            <person name="Li Y."/>
        </authorList>
    </citation>
    <scope>NUCLEOTIDE SEQUENCE</scope>
    <source>
        <strain evidence="1">CGMCC 7049</strain>
    </source>
</reference>
<accession>A0AAU7NNB9</accession>
<dbReference type="AlphaFoldDB" id="A0AAU7NNB9"/>
<dbReference type="RefSeq" id="WP_029257887.1">
    <property type="nucleotide sequence ID" value="NZ_CP157400.1"/>
</dbReference>
<dbReference type="EMBL" id="CP157400">
    <property type="protein sequence ID" value="XBS09115.1"/>
    <property type="molecule type" value="Genomic_DNA"/>
</dbReference>
<reference evidence="1" key="2">
    <citation type="submission" date="2024-05" db="EMBL/GenBank/DDBJ databases">
        <authorList>
            <person name="Chen H."/>
        </authorList>
    </citation>
    <scope>NUCLEOTIDE SEQUENCE</scope>
    <source>
        <strain evidence="1">CGMCC 7049</strain>
    </source>
</reference>
<gene>
    <name evidence="1" type="ORF">BB06_04100</name>
</gene>
<evidence type="ECO:0000313" key="1">
    <source>
        <dbReference type="EMBL" id="XBS09115.1"/>
    </source>
</evidence>
<protein>
    <submittedName>
        <fullName evidence="1">Uncharacterized protein</fullName>
    </submittedName>
</protein>
<sequence length="80" mass="9058">MNKGIKLSVKKKITSESKKGFSYDYEIKLNGQKVGRGVHSLNLKMDAPAKPVLTIECVPDEIDLDVETMIDLLLQRIKRK</sequence>
<name>A0AAU7NNB9_PEDPE</name>
<proteinExistence type="predicted"/>